<gene>
    <name evidence="3" type="ORF">SAMN04487962_11225</name>
</gene>
<dbReference type="CDD" id="cd00063">
    <property type="entry name" value="FN3"/>
    <property type="match status" value="1"/>
</dbReference>
<dbReference type="Proteomes" id="UP000198762">
    <property type="component" value="Unassembled WGS sequence"/>
</dbReference>
<evidence type="ECO:0000313" key="4">
    <source>
        <dbReference type="Proteomes" id="UP000198762"/>
    </source>
</evidence>
<reference evidence="4" key="1">
    <citation type="submission" date="2016-10" db="EMBL/GenBank/DDBJ databases">
        <authorList>
            <person name="Varghese N."/>
            <person name="Submissions S."/>
        </authorList>
    </citation>
    <scope>NUCLEOTIDE SEQUENCE [LARGE SCALE GENOMIC DNA]</scope>
    <source>
        <strain evidence="4">CGMCC 1.6489</strain>
    </source>
</reference>
<keyword evidence="2" id="KW-0732">Signal</keyword>
<dbReference type="Gene3D" id="2.60.40.10">
    <property type="entry name" value="Immunoglobulins"/>
    <property type="match status" value="1"/>
</dbReference>
<dbReference type="STRING" id="430453.SAMN04487962_11225"/>
<protein>
    <recommendedName>
        <fullName evidence="5">Fibronectin type III domain-containing protein</fullName>
    </recommendedName>
</protein>
<proteinExistence type="predicted"/>
<organism evidence="3 4">
    <name type="scientific">Marinobacter segnicrescens</name>
    <dbReference type="NCBI Taxonomy" id="430453"/>
    <lineage>
        <taxon>Bacteria</taxon>
        <taxon>Pseudomonadati</taxon>
        <taxon>Pseudomonadota</taxon>
        <taxon>Gammaproteobacteria</taxon>
        <taxon>Pseudomonadales</taxon>
        <taxon>Marinobacteraceae</taxon>
        <taxon>Marinobacter</taxon>
    </lineage>
</organism>
<evidence type="ECO:0000256" key="1">
    <source>
        <dbReference type="SAM" id="MobiDB-lite"/>
    </source>
</evidence>
<sequence length="148" mass="15978">MMSSHQTSFAWSLLITLSLVLAGCGGSHSGSNDTADNRPGPAAEETGGFAAPETDSSGPVAERPVLHWDSPLTREDGSKLYPGEISGYRIYYRLRHEDGFRALKLEGPDAHSLALDHFNPGAYEFAVSTLDINGMESRRSEPVTVDLI</sequence>
<name>A0A1I0F9V1_9GAMM</name>
<evidence type="ECO:0008006" key="5">
    <source>
        <dbReference type="Google" id="ProtNLM"/>
    </source>
</evidence>
<evidence type="ECO:0000313" key="3">
    <source>
        <dbReference type="EMBL" id="SET54593.1"/>
    </source>
</evidence>
<dbReference type="InterPro" id="IPR036116">
    <property type="entry name" value="FN3_sf"/>
</dbReference>
<accession>A0A1I0F9V1</accession>
<keyword evidence="4" id="KW-1185">Reference proteome</keyword>
<feature type="signal peptide" evidence="2">
    <location>
        <begin position="1"/>
        <end position="22"/>
    </location>
</feature>
<feature type="region of interest" description="Disordered" evidence="1">
    <location>
        <begin position="28"/>
        <end position="66"/>
    </location>
</feature>
<dbReference type="InterPro" id="IPR003961">
    <property type="entry name" value="FN3_dom"/>
</dbReference>
<evidence type="ECO:0000256" key="2">
    <source>
        <dbReference type="SAM" id="SignalP"/>
    </source>
</evidence>
<dbReference type="InterPro" id="IPR013783">
    <property type="entry name" value="Ig-like_fold"/>
</dbReference>
<dbReference type="SUPFAM" id="SSF49265">
    <property type="entry name" value="Fibronectin type III"/>
    <property type="match status" value="1"/>
</dbReference>
<feature type="chain" id="PRO_5011583010" description="Fibronectin type III domain-containing protein" evidence="2">
    <location>
        <begin position="23"/>
        <end position="148"/>
    </location>
</feature>
<dbReference type="AlphaFoldDB" id="A0A1I0F9V1"/>
<dbReference type="EMBL" id="FOHZ01000012">
    <property type="protein sequence ID" value="SET54593.1"/>
    <property type="molecule type" value="Genomic_DNA"/>
</dbReference>